<evidence type="ECO:0000259" key="1">
    <source>
        <dbReference type="Pfam" id="PF24840"/>
    </source>
</evidence>
<dbReference type="SUPFAM" id="SSF54427">
    <property type="entry name" value="NTF2-like"/>
    <property type="match status" value="1"/>
</dbReference>
<protein>
    <recommendedName>
        <fullName evidence="1">SigF-like NTF2-like domain-containing protein</fullName>
    </recommendedName>
</protein>
<comment type="caution">
    <text evidence="2">The sequence shown here is derived from an EMBL/GenBank/DDBJ whole genome shotgun (WGS) entry which is preliminary data.</text>
</comment>
<name>A0AAW1NMD8_9CHLO</name>
<evidence type="ECO:0000313" key="3">
    <source>
        <dbReference type="Proteomes" id="UP001465755"/>
    </source>
</evidence>
<feature type="domain" description="SigF-like NTF2-like" evidence="1">
    <location>
        <begin position="2"/>
        <end position="129"/>
    </location>
</feature>
<dbReference type="InterPro" id="IPR057514">
    <property type="entry name" value="NTF2_SigF"/>
</dbReference>
<reference evidence="2 3" key="1">
    <citation type="journal article" date="2024" name="Nat. Commun.">
        <title>Phylogenomics reveals the evolutionary origins of lichenization in chlorophyte algae.</title>
        <authorList>
            <person name="Puginier C."/>
            <person name="Libourel C."/>
            <person name="Otte J."/>
            <person name="Skaloud P."/>
            <person name="Haon M."/>
            <person name="Grisel S."/>
            <person name="Petersen M."/>
            <person name="Berrin J.G."/>
            <person name="Delaux P.M."/>
            <person name="Dal Grande F."/>
            <person name="Keller J."/>
        </authorList>
    </citation>
    <scope>NUCLEOTIDE SEQUENCE [LARGE SCALE GENOMIC DNA]</scope>
    <source>
        <strain evidence="2 3">SAG 2036</strain>
    </source>
</reference>
<dbReference type="PANTHER" id="PTHR35393">
    <property type="entry name" value="CHROMOSOME 1, WHOLE GENOME SHOTGUN SEQUENCE"/>
    <property type="match status" value="1"/>
</dbReference>
<dbReference type="InterPro" id="IPR032710">
    <property type="entry name" value="NTF2-like_dom_sf"/>
</dbReference>
<evidence type="ECO:0000313" key="2">
    <source>
        <dbReference type="EMBL" id="KAK9789940.1"/>
    </source>
</evidence>
<dbReference type="PANTHER" id="PTHR35393:SF1">
    <property type="entry name" value="SNOAL-LIKE DOMAIN-CONTAINING PROTEIN"/>
    <property type="match status" value="1"/>
</dbReference>
<keyword evidence="3" id="KW-1185">Reference proteome</keyword>
<organism evidence="2 3">
    <name type="scientific">Symbiochloris irregularis</name>
    <dbReference type="NCBI Taxonomy" id="706552"/>
    <lineage>
        <taxon>Eukaryota</taxon>
        <taxon>Viridiplantae</taxon>
        <taxon>Chlorophyta</taxon>
        <taxon>core chlorophytes</taxon>
        <taxon>Trebouxiophyceae</taxon>
        <taxon>Trebouxiales</taxon>
        <taxon>Trebouxiaceae</taxon>
        <taxon>Symbiochloris</taxon>
    </lineage>
</organism>
<dbReference type="Proteomes" id="UP001465755">
    <property type="component" value="Unassembled WGS sequence"/>
</dbReference>
<sequence length="207" mass="24311">MQNLDQDLKRAFQEALQGDHRQRRDCINKVFTDDASFWHIAHIADGKEDIWGIYQLWAGNNRKIGIEFLRIVPDPQRKVVVVDILEHCHIWWNPLFTFTGGPVVYLHTILELKHTAEGKMKISHQYDHTMWLESLLYYNLPHQIGHFFKNQYRPFIGRVYATAGNWIYDILHSTYVKTVLAQIHAVSKSAPHDLGLDWRQQEITIPA</sequence>
<dbReference type="AlphaFoldDB" id="A0AAW1NMD8"/>
<gene>
    <name evidence="2" type="ORF">WJX73_004786</name>
</gene>
<dbReference type="Pfam" id="PF24840">
    <property type="entry name" value="NTF2_SigF"/>
    <property type="match status" value="1"/>
</dbReference>
<dbReference type="EMBL" id="JALJOQ010000200">
    <property type="protein sequence ID" value="KAK9789940.1"/>
    <property type="molecule type" value="Genomic_DNA"/>
</dbReference>
<accession>A0AAW1NMD8</accession>
<proteinExistence type="predicted"/>